<accession>A0A2D4NK23</accession>
<reference evidence="1" key="2">
    <citation type="submission" date="2017-11" db="EMBL/GenBank/DDBJ databases">
        <title>Coralsnake Venomics: Analyses of Venom Gland Transcriptomes and Proteomes of Six Brazilian Taxa.</title>
        <authorList>
            <person name="Aird S.D."/>
            <person name="Jorge da Silva N."/>
            <person name="Qiu L."/>
            <person name="Villar-Briones A."/>
            <person name="Aparecida-Saddi V."/>
            <person name="Campos-Telles M.P."/>
            <person name="Grau M."/>
            <person name="Mikheyev A.S."/>
        </authorList>
    </citation>
    <scope>NUCLEOTIDE SEQUENCE</scope>
    <source>
        <tissue evidence="1">Venom_gland</tissue>
    </source>
</reference>
<sequence length="120" mass="13653">MFGFKSIYNCGIKLDESEELALLLTFKIMGKVFPRFQVLYLLSVSCLVMETPQTLLRITAGNLKCLTMTSFCSVLKRKTKMTIIAIEFLKVVQKTESLIQLSLVFHRCPTAIVTKLRGRN</sequence>
<organism evidence="1">
    <name type="scientific">Micrurus spixii</name>
    <name type="common">Amazon coral snake</name>
    <dbReference type="NCBI Taxonomy" id="129469"/>
    <lineage>
        <taxon>Eukaryota</taxon>
        <taxon>Metazoa</taxon>
        <taxon>Chordata</taxon>
        <taxon>Craniata</taxon>
        <taxon>Vertebrata</taxon>
        <taxon>Euteleostomi</taxon>
        <taxon>Lepidosauria</taxon>
        <taxon>Squamata</taxon>
        <taxon>Bifurcata</taxon>
        <taxon>Unidentata</taxon>
        <taxon>Episquamata</taxon>
        <taxon>Toxicofera</taxon>
        <taxon>Serpentes</taxon>
        <taxon>Colubroidea</taxon>
        <taxon>Elapidae</taxon>
        <taxon>Elapinae</taxon>
        <taxon>Micrurus</taxon>
    </lineage>
</organism>
<protein>
    <submittedName>
        <fullName evidence="1">Uncharacterized protein</fullName>
    </submittedName>
</protein>
<proteinExistence type="predicted"/>
<dbReference type="AlphaFoldDB" id="A0A2D4NK23"/>
<name>A0A2D4NK23_9SAUR</name>
<evidence type="ECO:0000313" key="1">
    <source>
        <dbReference type="EMBL" id="LAB46061.1"/>
    </source>
</evidence>
<reference evidence="1" key="1">
    <citation type="submission" date="2017-07" db="EMBL/GenBank/DDBJ databases">
        <authorList>
            <person name="Mikheyev A."/>
            <person name="Grau M."/>
        </authorList>
    </citation>
    <scope>NUCLEOTIDE SEQUENCE</scope>
    <source>
        <tissue evidence="1">Venom_gland</tissue>
    </source>
</reference>
<dbReference type="EMBL" id="IACM01182128">
    <property type="protein sequence ID" value="LAB46061.1"/>
    <property type="molecule type" value="Transcribed_RNA"/>
</dbReference>